<dbReference type="InterPro" id="IPR050327">
    <property type="entry name" value="Proton-linked_MCT"/>
</dbReference>
<keyword evidence="4" id="KW-1133">Transmembrane helix</keyword>
<comment type="similarity">
    <text evidence="2">Belongs to the major facilitator superfamily. Monocarboxylate porter (TC 2.A.1.13) family.</text>
</comment>
<evidence type="ECO:0000256" key="2">
    <source>
        <dbReference type="ARBA" id="ARBA00006727"/>
    </source>
</evidence>
<dbReference type="PANTHER" id="PTHR11360">
    <property type="entry name" value="MONOCARBOXYLATE TRANSPORTER"/>
    <property type="match status" value="1"/>
</dbReference>
<gene>
    <name evidence="5" type="ORF">PFICI_01952</name>
</gene>
<feature type="transmembrane region" description="Helical" evidence="4">
    <location>
        <begin position="138"/>
        <end position="156"/>
    </location>
</feature>
<dbReference type="InterPro" id="IPR036259">
    <property type="entry name" value="MFS_trans_sf"/>
</dbReference>
<feature type="transmembrane region" description="Helical" evidence="4">
    <location>
        <begin position="193"/>
        <end position="213"/>
    </location>
</feature>
<dbReference type="HOGENOM" id="CLU_001265_1_2_1"/>
<dbReference type="Pfam" id="PF07690">
    <property type="entry name" value="MFS_1"/>
    <property type="match status" value="1"/>
</dbReference>
<accession>W3XQ59</accession>
<dbReference type="InParanoid" id="W3XQ59"/>
<feature type="transmembrane region" description="Helical" evidence="4">
    <location>
        <begin position="393"/>
        <end position="413"/>
    </location>
</feature>
<dbReference type="AlphaFoldDB" id="W3XQ59"/>
<feature type="transmembrane region" description="Helical" evidence="4">
    <location>
        <begin position="269"/>
        <end position="290"/>
    </location>
</feature>
<dbReference type="Gene3D" id="1.20.1250.20">
    <property type="entry name" value="MFS general substrate transporter like domains"/>
    <property type="match status" value="2"/>
</dbReference>
<feature type="transmembrane region" description="Helical" evidence="4">
    <location>
        <begin position="65"/>
        <end position="91"/>
    </location>
</feature>
<evidence type="ECO:0000256" key="4">
    <source>
        <dbReference type="SAM" id="Phobius"/>
    </source>
</evidence>
<evidence type="ECO:0000256" key="1">
    <source>
        <dbReference type="ARBA" id="ARBA00004141"/>
    </source>
</evidence>
<dbReference type="Proteomes" id="UP000030651">
    <property type="component" value="Unassembled WGS sequence"/>
</dbReference>
<comment type="subcellular location">
    <subcellularLocation>
        <location evidence="1">Membrane</location>
        <topology evidence="1">Multi-pass membrane protein</topology>
    </subcellularLocation>
</comment>
<dbReference type="CDD" id="cd17352">
    <property type="entry name" value="MFS_MCT_SLC16"/>
    <property type="match status" value="1"/>
</dbReference>
<feature type="compositionally biased region" description="Polar residues" evidence="3">
    <location>
        <begin position="21"/>
        <end position="37"/>
    </location>
</feature>
<evidence type="ECO:0000256" key="3">
    <source>
        <dbReference type="SAM" id="MobiDB-lite"/>
    </source>
</evidence>
<proteinExistence type="inferred from homology"/>
<evidence type="ECO:0000313" key="6">
    <source>
        <dbReference type="Proteomes" id="UP000030651"/>
    </source>
</evidence>
<feature type="transmembrane region" description="Helical" evidence="4">
    <location>
        <begin position="334"/>
        <end position="354"/>
    </location>
</feature>
<feature type="region of interest" description="Disordered" evidence="3">
    <location>
        <begin position="1"/>
        <end position="43"/>
    </location>
</feature>
<dbReference type="InterPro" id="IPR011701">
    <property type="entry name" value="MFS"/>
</dbReference>
<dbReference type="OrthoDB" id="6499973at2759"/>
<keyword evidence="4" id="KW-0812">Transmembrane</keyword>
<dbReference type="SUPFAM" id="SSF103473">
    <property type="entry name" value="MFS general substrate transporter"/>
    <property type="match status" value="1"/>
</dbReference>
<feature type="transmembrane region" description="Helical" evidence="4">
    <location>
        <begin position="425"/>
        <end position="444"/>
    </location>
</feature>
<feature type="transmembrane region" description="Helical" evidence="4">
    <location>
        <begin position="162"/>
        <end position="181"/>
    </location>
</feature>
<dbReference type="PANTHER" id="PTHR11360:SF315">
    <property type="entry name" value="TRANSPORTER MCH2-RELATED"/>
    <property type="match status" value="1"/>
</dbReference>
<dbReference type="GO" id="GO:0016020">
    <property type="term" value="C:membrane"/>
    <property type="evidence" value="ECO:0007669"/>
    <property type="project" value="UniProtKB-SubCell"/>
</dbReference>
<dbReference type="FunCoup" id="W3XQ59">
    <property type="interactions" value="146"/>
</dbReference>
<dbReference type="OMA" id="AWCNGSI"/>
<feature type="transmembrane region" description="Helical" evidence="4">
    <location>
        <begin position="103"/>
        <end position="126"/>
    </location>
</feature>
<dbReference type="EMBL" id="KI912109">
    <property type="protein sequence ID" value="ETS88124.1"/>
    <property type="molecule type" value="Genomic_DNA"/>
</dbReference>
<keyword evidence="4" id="KW-0472">Membrane</keyword>
<dbReference type="GeneID" id="19266965"/>
<name>W3XQ59_PESFW</name>
<dbReference type="RefSeq" id="XP_007828724.1">
    <property type="nucleotide sequence ID" value="XM_007830533.1"/>
</dbReference>
<keyword evidence="6" id="KW-1185">Reference proteome</keyword>
<dbReference type="eggNOG" id="KOG2504">
    <property type="taxonomic scope" value="Eukaryota"/>
</dbReference>
<feature type="compositionally biased region" description="Basic and acidic residues" evidence="3">
    <location>
        <begin position="1"/>
        <end position="13"/>
    </location>
</feature>
<reference evidence="6" key="1">
    <citation type="journal article" date="2015" name="BMC Genomics">
        <title>Genomic and transcriptomic analysis of the endophytic fungus Pestalotiopsis fici reveals its lifestyle and high potential for synthesis of natural products.</title>
        <authorList>
            <person name="Wang X."/>
            <person name="Zhang X."/>
            <person name="Liu L."/>
            <person name="Xiang M."/>
            <person name="Wang W."/>
            <person name="Sun X."/>
            <person name="Che Y."/>
            <person name="Guo L."/>
            <person name="Liu G."/>
            <person name="Guo L."/>
            <person name="Wang C."/>
            <person name="Yin W.B."/>
            <person name="Stadler M."/>
            <person name="Zhang X."/>
            <person name="Liu X."/>
        </authorList>
    </citation>
    <scope>NUCLEOTIDE SEQUENCE [LARGE SCALE GENOMIC DNA]</scope>
    <source>
        <strain evidence="6">W106-1 / CGMCC3.15140</strain>
    </source>
</reference>
<feature type="transmembrane region" description="Helical" evidence="4">
    <location>
        <begin position="360"/>
        <end position="381"/>
    </location>
</feature>
<evidence type="ECO:0000313" key="5">
    <source>
        <dbReference type="EMBL" id="ETS88124.1"/>
    </source>
</evidence>
<dbReference type="GO" id="GO:0022857">
    <property type="term" value="F:transmembrane transporter activity"/>
    <property type="evidence" value="ECO:0007669"/>
    <property type="project" value="InterPro"/>
</dbReference>
<protein>
    <recommendedName>
        <fullName evidence="7">Major facilitator superfamily (MFS) profile domain-containing protein</fullName>
    </recommendedName>
</protein>
<evidence type="ECO:0008006" key="7">
    <source>
        <dbReference type="Google" id="ProtNLM"/>
    </source>
</evidence>
<sequence length="507" mass="54970">MSDSEQKTERDTMDEVPSVNEAHQPTSATTQEPQSRTNELKDGGYGCYVPDEKEINVDFGGLSRVVVTAAALLNFHTWGLNSSYAVFLAYYLRNQTIEGASSLGFAFVGGLSIGIALLVSPIATALVGLKGFGTRKTIWLGTVFETASFIGASFTSELWHLILSQGICFGVGMGLIFVASVPVPSQWFTKKRSLANACAAAGSGFGGLTYSLGTNAMISSIGLDWTFRVLAIICFVVNCICGFLIRDRNKAVGSVHIALNWKLFKRPSYLFYLAWMSLSLIPYTALIFSIVDYSQYVGLSASHASLVGALLNLSQGLGRPIIGVSSDAVGRLNVAGLCTAFVGVLCLVLWVFSFTLATCIVFALLAGSCAGVIWATAAPVLAEVVGLQLLPSALSLTWVVLVLPATFAEVIVLEIRQRSYRGAQLFIGFMYLLAFVFIWLLRAWKVRELDLARLESKEQREHAIHDDDYAVAHEIRHENSRAERASIASKAKEGLSIAKGLFAWRKV</sequence>
<organism evidence="5 6">
    <name type="scientific">Pestalotiopsis fici (strain W106-1 / CGMCC3.15140)</name>
    <dbReference type="NCBI Taxonomy" id="1229662"/>
    <lineage>
        <taxon>Eukaryota</taxon>
        <taxon>Fungi</taxon>
        <taxon>Dikarya</taxon>
        <taxon>Ascomycota</taxon>
        <taxon>Pezizomycotina</taxon>
        <taxon>Sordariomycetes</taxon>
        <taxon>Xylariomycetidae</taxon>
        <taxon>Amphisphaeriales</taxon>
        <taxon>Sporocadaceae</taxon>
        <taxon>Pestalotiopsis</taxon>
    </lineage>
</organism>
<feature type="transmembrane region" description="Helical" evidence="4">
    <location>
        <begin position="225"/>
        <end position="245"/>
    </location>
</feature>
<dbReference type="KEGG" id="pfy:PFICI_01952"/>